<evidence type="ECO:0000313" key="2">
    <source>
        <dbReference type="Proteomes" id="UP001214854"/>
    </source>
</evidence>
<name>A0ABT5HX95_9CAUL</name>
<protein>
    <submittedName>
        <fullName evidence="1">Uncharacterized protein</fullName>
    </submittedName>
</protein>
<organism evidence="1 2">
    <name type="scientific">Asticcacaulis aquaticus</name>
    <dbReference type="NCBI Taxonomy" id="2984212"/>
    <lineage>
        <taxon>Bacteria</taxon>
        <taxon>Pseudomonadati</taxon>
        <taxon>Pseudomonadota</taxon>
        <taxon>Alphaproteobacteria</taxon>
        <taxon>Caulobacterales</taxon>
        <taxon>Caulobacteraceae</taxon>
        <taxon>Asticcacaulis</taxon>
    </lineage>
</organism>
<reference evidence="1 2" key="1">
    <citation type="submission" date="2023-01" db="EMBL/GenBank/DDBJ databases">
        <title>Novel species of the genus Asticcacaulis isolated from rivers.</title>
        <authorList>
            <person name="Lu H."/>
        </authorList>
    </citation>
    <scope>NUCLEOTIDE SEQUENCE [LARGE SCALE GENOMIC DNA]</scope>
    <source>
        <strain evidence="1 2">BYS171W</strain>
    </source>
</reference>
<dbReference type="RefSeq" id="WP_272749174.1">
    <property type="nucleotide sequence ID" value="NZ_JAQQKX010000014.1"/>
</dbReference>
<accession>A0ABT5HX95</accession>
<sequence>MIRTLSTLKVQADLQNGGWEILIHAGHAFDYTIPFRAILAEITEALGQDVATDLDLPPYYADEDFVEGVLRFQSTPLEIYYEYSLGFLSLMNSDADLLHDVLQRLKPHIKVV</sequence>
<keyword evidence="2" id="KW-1185">Reference proteome</keyword>
<dbReference type="EMBL" id="JAQQKX010000014">
    <property type="protein sequence ID" value="MDC7684704.1"/>
    <property type="molecule type" value="Genomic_DNA"/>
</dbReference>
<comment type="caution">
    <text evidence="1">The sequence shown here is derived from an EMBL/GenBank/DDBJ whole genome shotgun (WGS) entry which is preliminary data.</text>
</comment>
<dbReference type="Proteomes" id="UP001214854">
    <property type="component" value="Unassembled WGS sequence"/>
</dbReference>
<proteinExistence type="predicted"/>
<gene>
    <name evidence="1" type="ORF">PQU92_15570</name>
</gene>
<evidence type="ECO:0000313" key="1">
    <source>
        <dbReference type="EMBL" id="MDC7684704.1"/>
    </source>
</evidence>